<organism evidence="2 3">
    <name type="scientific">Streptomyces boncukensis</name>
    <dbReference type="NCBI Taxonomy" id="2711219"/>
    <lineage>
        <taxon>Bacteria</taxon>
        <taxon>Bacillati</taxon>
        <taxon>Actinomycetota</taxon>
        <taxon>Actinomycetes</taxon>
        <taxon>Kitasatosporales</taxon>
        <taxon>Streptomycetaceae</taxon>
        <taxon>Streptomyces</taxon>
    </lineage>
</organism>
<comment type="caution">
    <text evidence="2">The sequence shown here is derived from an EMBL/GenBank/DDBJ whole genome shotgun (WGS) entry which is preliminary data.</text>
</comment>
<dbReference type="Proteomes" id="UP000477722">
    <property type="component" value="Unassembled WGS sequence"/>
</dbReference>
<evidence type="ECO:0000313" key="2">
    <source>
        <dbReference type="EMBL" id="NGO72783.1"/>
    </source>
</evidence>
<evidence type="ECO:0000313" key="3">
    <source>
        <dbReference type="Proteomes" id="UP000477722"/>
    </source>
</evidence>
<protein>
    <submittedName>
        <fullName evidence="2">Uncharacterized protein</fullName>
    </submittedName>
</protein>
<reference evidence="2 3" key="1">
    <citation type="submission" date="2020-02" db="EMBL/GenBank/DDBJ databases">
        <title>Whole-genome analyses of novel actinobacteria.</title>
        <authorList>
            <person name="Sahin N."/>
            <person name="Tatar D."/>
        </authorList>
    </citation>
    <scope>NUCLEOTIDE SEQUENCE [LARGE SCALE GENOMIC DNA]</scope>
    <source>
        <strain evidence="2 3">SB3404</strain>
    </source>
</reference>
<feature type="region of interest" description="Disordered" evidence="1">
    <location>
        <begin position="210"/>
        <end position="234"/>
    </location>
</feature>
<name>A0A6G4X6A5_9ACTN</name>
<evidence type="ECO:0000256" key="1">
    <source>
        <dbReference type="SAM" id="MobiDB-lite"/>
    </source>
</evidence>
<keyword evidence="3" id="KW-1185">Reference proteome</keyword>
<dbReference type="AlphaFoldDB" id="A0A6G4X6A5"/>
<feature type="compositionally biased region" description="Low complexity" evidence="1">
    <location>
        <begin position="217"/>
        <end position="232"/>
    </location>
</feature>
<gene>
    <name evidence="2" type="ORF">G5C65_31455</name>
</gene>
<dbReference type="EMBL" id="JAAKZZ010000538">
    <property type="protein sequence ID" value="NGO72783.1"/>
    <property type="molecule type" value="Genomic_DNA"/>
</dbReference>
<dbReference type="RefSeq" id="WP_165302450.1">
    <property type="nucleotide sequence ID" value="NZ_JAAKZZ010000538.1"/>
</dbReference>
<accession>A0A6G4X6A5</accession>
<proteinExistence type="predicted"/>
<sequence>MAGEDDGVAAPAQALWLRGQLLDVAAALHADRRAAVVREWTDPVRLRGPEPVGRSHLFLVAAGGVRHPASSPSSPSSPSFRDVLDAFTAAGWQVRGGRGDGAGGSWARAAHGEFAVRVHAGEGAGLLTLTGWTPVLFTGRELRQPPWTRSTVDGVLCDWCQGWGVCLDCEGTTRLSGRRCWCAAANAGPGTCVECGGTGRAPDAEVEWRRRRHRPAEGAAGAGASPAAPVEEAPVEEGHDSALGALADVAHRTCACGEFRCLWRSARTRAGERLLVRFTGACQSCAAERAYAFALPLPPPRQAACQYVG</sequence>